<organism evidence="2 3">
    <name type="scientific">Dyella thiooxydans</name>
    <dbReference type="NCBI Taxonomy" id="445710"/>
    <lineage>
        <taxon>Bacteria</taxon>
        <taxon>Pseudomonadati</taxon>
        <taxon>Pseudomonadota</taxon>
        <taxon>Gammaproteobacteria</taxon>
        <taxon>Lysobacterales</taxon>
        <taxon>Rhodanobacteraceae</taxon>
        <taxon>Dyella</taxon>
    </lineage>
</organism>
<evidence type="ECO:0000313" key="2">
    <source>
        <dbReference type="EMBL" id="AND68417.1"/>
    </source>
</evidence>
<dbReference type="OrthoDB" id="6041952at2"/>
<keyword evidence="1" id="KW-0812">Transmembrane</keyword>
<dbReference type="EMBL" id="CP014841">
    <property type="protein sequence ID" value="AND68417.1"/>
    <property type="molecule type" value="Genomic_DNA"/>
</dbReference>
<reference evidence="2 3" key="1">
    <citation type="submission" date="2016-02" db="EMBL/GenBank/DDBJ databases">
        <title>Complete genome sequencing and analysis of ATSB10, Dyella thiooxydans isolated from rhizosphere soil of sunflower (Helianthus annuus L.).</title>
        <authorList>
            <person name="Lee Y."/>
            <person name="Hwangbo K."/>
            <person name="Chung H."/>
            <person name="Yoo J."/>
            <person name="Kim K.Y."/>
            <person name="Sa T.M."/>
            <person name="Um Y."/>
            <person name="Madhaiyan M."/>
        </authorList>
    </citation>
    <scope>NUCLEOTIDE SEQUENCE [LARGE SCALE GENOMIC DNA]</scope>
    <source>
        <strain evidence="2 3">ATSB10</strain>
    </source>
</reference>
<feature type="transmembrane region" description="Helical" evidence="1">
    <location>
        <begin position="40"/>
        <end position="60"/>
    </location>
</feature>
<dbReference type="Proteomes" id="UP000077255">
    <property type="component" value="Chromosome"/>
</dbReference>
<dbReference type="PATRIC" id="fig|445710.3.peg.960"/>
<name>A0A160MZJ8_9GAMM</name>
<gene>
    <name evidence="2" type="ORF">ATSB10_09630</name>
</gene>
<keyword evidence="1" id="KW-0472">Membrane</keyword>
<keyword evidence="3" id="KW-1185">Reference proteome</keyword>
<protein>
    <recommendedName>
        <fullName evidence="4">IPTL-CTERM protein sorting domain-containing protein</fullName>
    </recommendedName>
</protein>
<evidence type="ECO:0000256" key="1">
    <source>
        <dbReference type="SAM" id="Phobius"/>
    </source>
</evidence>
<evidence type="ECO:0008006" key="4">
    <source>
        <dbReference type="Google" id="ProtNLM"/>
    </source>
</evidence>
<proteinExistence type="predicted"/>
<evidence type="ECO:0000313" key="3">
    <source>
        <dbReference type="Proteomes" id="UP000077255"/>
    </source>
</evidence>
<accession>A0A160MZJ8</accession>
<dbReference type="STRING" id="445710.ATSB10_09630"/>
<dbReference type="RefSeq" id="WP_063670900.1">
    <property type="nucleotide sequence ID" value="NZ_CP014841.1"/>
</dbReference>
<dbReference type="KEGG" id="dtx:ATSB10_09630"/>
<sequence length="69" mass="7223">MSGGMYVAQCAPADIDASGNCTHIVWVQPPDSLSVPPLSASQGFLISGAIAACWAVGFLVRQFRNQARS</sequence>
<dbReference type="AlphaFoldDB" id="A0A160MZJ8"/>
<keyword evidence="1" id="KW-1133">Transmembrane helix</keyword>